<dbReference type="NCBIfam" id="TIGR01524">
    <property type="entry name" value="ATPase-IIIB_Mg"/>
    <property type="match status" value="1"/>
</dbReference>
<dbReference type="GO" id="GO:0015444">
    <property type="term" value="F:P-type magnesium transporter activity"/>
    <property type="evidence" value="ECO:0007669"/>
    <property type="project" value="UniProtKB-EC"/>
</dbReference>
<comment type="catalytic activity">
    <reaction evidence="19">
        <text>Mg(2+)(out) + ATP + H2O = Mg(2+)(in) + ADP + phosphate + H(+)</text>
        <dbReference type="Rhea" id="RHEA:10260"/>
        <dbReference type="ChEBI" id="CHEBI:15377"/>
        <dbReference type="ChEBI" id="CHEBI:15378"/>
        <dbReference type="ChEBI" id="CHEBI:18420"/>
        <dbReference type="ChEBI" id="CHEBI:30616"/>
        <dbReference type="ChEBI" id="CHEBI:43474"/>
        <dbReference type="ChEBI" id="CHEBI:456216"/>
        <dbReference type="EC" id="7.2.2.14"/>
    </reaction>
</comment>
<dbReference type="Pfam" id="PF00689">
    <property type="entry name" value="Cation_ATPase_C"/>
    <property type="match status" value="1"/>
</dbReference>
<evidence type="ECO:0000256" key="1">
    <source>
        <dbReference type="ARBA" id="ARBA00003954"/>
    </source>
</evidence>
<feature type="transmembrane region" description="Helical" evidence="20">
    <location>
        <begin position="741"/>
        <end position="763"/>
    </location>
</feature>
<dbReference type="EMBL" id="RXIC02000023">
    <property type="protein sequence ID" value="KAB1214505.1"/>
    <property type="molecule type" value="Genomic_DNA"/>
</dbReference>
<keyword evidence="9 20" id="KW-0812">Transmembrane</keyword>
<keyword evidence="6" id="KW-1003">Cell membrane</keyword>
<dbReference type="OrthoDB" id="158672at2759"/>
<dbReference type="InterPro" id="IPR006415">
    <property type="entry name" value="P-type_ATPase_IIIB"/>
</dbReference>
<dbReference type="SUPFAM" id="SSF81660">
    <property type="entry name" value="Metal cation-transporting ATPase, ATP-binding domain N"/>
    <property type="match status" value="1"/>
</dbReference>
<name>A0A6A1VPA5_9ROSI</name>
<dbReference type="GO" id="GO:0005524">
    <property type="term" value="F:ATP binding"/>
    <property type="evidence" value="ECO:0007669"/>
    <property type="project" value="UniProtKB-KW"/>
</dbReference>
<evidence type="ECO:0000256" key="19">
    <source>
        <dbReference type="ARBA" id="ARBA00047295"/>
    </source>
</evidence>
<dbReference type="Pfam" id="PF00122">
    <property type="entry name" value="E1-E2_ATPase"/>
    <property type="match status" value="1"/>
</dbReference>
<comment type="caution">
    <text evidence="22">The sequence shown here is derived from an EMBL/GenBank/DDBJ whole genome shotgun (WGS) entry which is preliminary data.</text>
</comment>
<dbReference type="NCBIfam" id="TIGR01494">
    <property type="entry name" value="ATPase_P-type"/>
    <property type="match status" value="2"/>
</dbReference>
<dbReference type="InterPro" id="IPR008250">
    <property type="entry name" value="ATPase_P-typ_transduc_dom_A_sf"/>
</dbReference>
<evidence type="ECO:0000256" key="16">
    <source>
        <dbReference type="ARBA" id="ARBA00022989"/>
    </source>
</evidence>
<evidence type="ECO:0000256" key="17">
    <source>
        <dbReference type="ARBA" id="ARBA00023136"/>
    </source>
</evidence>
<keyword evidence="15" id="KW-1278">Translocase</keyword>
<feature type="transmembrane region" description="Helical" evidence="20">
    <location>
        <begin position="988"/>
        <end position="1011"/>
    </location>
</feature>
<sequence length="1119" mass="125107">MGRLKLPTIFAANNKLPTSDPTRQDLLDDKSDATRDGFPYSVLGFLRRFKAGNKIDGGLRTEAEEKVYSWLYALARSDKYLVFEYVRSTERGLSFTEAERRLKENGPNVPLDYSFPSWWHLLWNAFFHPFNIILIVLSVLSYITSDNPNGCIMLVLVFISVSLRFYQEYSSSKAAMRLSELVRCPVKVQRCAGRVVQTELIVQVDQRDIVPGDIVIFEPGDLFPGDVRLLSSKHLVVSQSSLTGESMTTEKTADVREDQSTPLLELKNICFMGTNVVSGSGTGLIVSTGSSTYMSTMFSALGKKKPPDDFETGVRRISYVLIAVMLVVVTIIVLIDYFTSYDLSESILFGISVASALTPQMLPLIVNISLAKGALSMARERCIVKSVTAIRDMGSMDILCIDKTGTLTMNRAIMVSHLDYSGLPKEKVLQFAFLNSYFKTDQKYPLDDAILAFVYTNGYRFQPSKWRKIDEIPFDFIRRRVSVILETKSRAEDRNHQFLDRFMITKGALEEVLKVCSFIEHIDSGAITTLSPEDCQRVLSMAEEISNEGLRTIAVAIKRLKLQNRNESVDETSESDMVFLGLITFYDPPKDSAKQALWRLAEKGVKAKVLTGDSLSLAIKVCKEVGIKTAHVITGPELELLDQDSFHETVKRATVLARLTPTQKFRVVKSLQTVGSHVVGFLGDGVNDSLALDAANVGISVDSGASVAKDFADIILLEKDLNVLVAGVEQGRLTFGNTMKYIKMSVIANVGSVLSLLIATLVLKYEPLTPRQLLTQSFLYSVGQIAIPWDKMEEDYVRTPKRWASHADSHYPLDPDRENSFHEASGLGRDLHSNSPHSLGEVMGFVYLPFSYFGFLVVLFLGYFTIGQVDAANVGISVDSGASVAKDFADIILLEKDLNVLVAGVEQGRLTFGNTMKYIKMSVIANVGSVLSLLIATLVLKYEPLTPRQLLTQSFLYSVGQIAIPWDKMEEDYVRTPKRWSKKGLPMFILWNGPVCTVCDVATLIFIWSYYNDDNVIDMEFMRSAWFVEGLLMQTLIIHLIRTEKIPFIQEVASWPVICSTVLISAFGIAIPLTPLGQVMGFVYLPFSYFGFLVVLFLGYFTIGQVVKRLYILVYKRWL</sequence>
<dbReference type="Gene3D" id="1.20.1110.10">
    <property type="entry name" value="Calcium-transporting ATPase, transmembrane domain"/>
    <property type="match status" value="2"/>
</dbReference>
<reference evidence="22 23" key="1">
    <citation type="journal article" date="2019" name="Plant Biotechnol. J.">
        <title>The red bayberry genome and genetic basis of sex determination.</title>
        <authorList>
            <person name="Jia H.M."/>
            <person name="Jia H.J."/>
            <person name="Cai Q.L."/>
            <person name="Wang Y."/>
            <person name="Zhao H.B."/>
            <person name="Yang W.F."/>
            <person name="Wang G.Y."/>
            <person name="Li Y.H."/>
            <person name="Zhan D.L."/>
            <person name="Shen Y.T."/>
            <person name="Niu Q.F."/>
            <person name="Chang L."/>
            <person name="Qiu J."/>
            <person name="Zhao L."/>
            <person name="Xie H.B."/>
            <person name="Fu W.Y."/>
            <person name="Jin J."/>
            <person name="Li X.W."/>
            <person name="Jiao Y."/>
            <person name="Zhou C.C."/>
            <person name="Tu T."/>
            <person name="Chai C.Y."/>
            <person name="Gao J.L."/>
            <person name="Fan L.J."/>
            <person name="van de Weg E."/>
            <person name="Wang J.Y."/>
            <person name="Gao Z.S."/>
        </authorList>
    </citation>
    <scope>NUCLEOTIDE SEQUENCE [LARGE SCALE GENOMIC DNA]</scope>
    <source>
        <tissue evidence="22">Leaves</tissue>
    </source>
</reference>
<comment type="function">
    <text evidence="1">Mediates magnesium influx to the cytosol.</text>
</comment>
<evidence type="ECO:0000256" key="8">
    <source>
        <dbReference type="ARBA" id="ARBA00022553"/>
    </source>
</evidence>
<feature type="transmembrane region" description="Helical" evidence="20">
    <location>
        <begin position="1087"/>
        <end position="1107"/>
    </location>
</feature>
<proteinExistence type="inferred from homology"/>
<keyword evidence="7" id="KW-0997">Cell inner membrane</keyword>
<evidence type="ECO:0000313" key="23">
    <source>
        <dbReference type="Proteomes" id="UP000516437"/>
    </source>
</evidence>
<feature type="transmembrane region" description="Helical" evidence="20">
    <location>
        <begin position="347"/>
        <end position="371"/>
    </location>
</feature>
<protein>
    <recommendedName>
        <fullName evidence="5">Magnesium-transporting ATPase, P-type 1</fullName>
        <ecNumber evidence="4">7.2.2.14</ecNumber>
    </recommendedName>
    <alternativeName>
        <fullName evidence="18">Mg(2+) transport ATPase, P-type 1</fullName>
    </alternativeName>
</protein>
<evidence type="ECO:0000313" key="22">
    <source>
        <dbReference type="EMBL" id="KAB1214505.1"/>
    </source>
</evidence>
<evidence type="ECO:0000256" key="5">
    <source>
        <dbReference type="ARBA" id="ARBA00013555"/>
    </source>
</evidence>
<evidence type="ECO:0000256" key="14">
    <source>
        <dbReference type="ARBA" id="ARBA00022842"/>
    </source>
</evidence>
<accession>A0A6A1VPA5</accession>
<dbReference type="PRINTS" id="PR00119">
    <property type="entry name" value="CATATPASE"/>
</dbReference>
<evidence type="ECO:0000259" key="21">
    <source>
        <dbReference type="SMART" id="SM00831"/>
    </source>
</evidence>
<comment type="subcellular location">
    <subcellularLocation>
        <location evidence="2">Cell inner membrane</location>
        <topology evidence="2">Multi-pass membrane protein</topology>
    </subcellularLocation>
</comment>
<dbReference type="InterPro" id="IPR004014">
    <property type="entry name" value="ATPase_P-typ_cation-transptr_N"/>
</dbReference>
<evidence type="ECO:0000256" key="2">
    <source>
        <dbReference type="ARBA" id="ARBA00004429"/>
    </source>
</evidence>
<dbReference type="PANTHER" id="PTHR24093:SF128">
    <property type="entry name" value="MAGNESIUM-TRANSPORTING ATPASE, P-TYPE 1"/>
    <property type="match status" value="1"/>
</dbReference>
<feature type="transmembrane region" description="Helical" evidence="20">
    <location>
        <begin position="845"/>
        <end position="866"/>
    </location>
</feature>
<dbReference type="EC" id="7.2.2.14" evidence="4"/>
<keyword evidence="14" id="KW-0460">Magnesium</keyword>
<dbReference type="SUPFAM" id="SSF81665">
    <property type="entry name" value="Calcium ATPase, transmembrane domain M"/>
    <property type="match status" value="2"/>
</dbReference>
<feature type="domain" description="Cation-transporting P-type ATPase N-terminal" evidence="21">
    <location>
        <begin position="73"/>
        <end position="146"/>
    </location>
</feature>
<dbReference type="AlphaFoldDB" id="A0A6A1VPA5"/>
<keyword evidence="12" id="KW-0106">Calcium</keyword>
<dbReference type="GO" id="GO:0005886">
    <property type="term" value="C:plasma membrane"/>
    <property type="evidence" value="ECO:0007669"/>
    <property type="project" value="UniProtKB-SubCell"/>
</dbReference>
<evidence type="ECO:0000256" key="4">
    <source>
        <dbReference type="ARBA" id="ARBA00012786"/>
    </source>
</evidence>
<evidence type="ECO:0000256" key="3">
    <source>
        <dbReference type="ARBA" id="ARBA00008746"/>
    </source>
</evidence>
<dbReference type="PRINTS" id="PR00120">
    <property type="entry name" value="HATPASE"/>
</dbReference>
<keyword evidence="10" id="KW-0479">Metal-binding</keyword>
<keyword evidence="23" id="KW-1185">Reference proteome</keyword>
<comment type="similarity">
    <text evidence="3">Belongs to the cation transport ATPase (P-type) (TC 3.A.3) family. Type IIIB subfamily.</text>
</comment>
<keyword evidence="8" id="KW-0597">Phosphoprotein</keyword>
<dbReference type="SFLD" id="SFLDG00002">
    <property type="entry name" value="C1.7:_P-type_atpase_like"/>
    <property type="match status" value="1"/>
</dbReference>
<evidence type="ECO:0000256" key="12">
    <source>
        <dbReference type="ARBA" id="ARBA00022837"/>
    </source>
</evidence>
<organism evidence="22 23">
    <name type="scientific">Morella rubra</name>
    <name type="common">Chinese bayberry</name>
    <dbReference type="NCBI Taxonomy" id="262757"/>
    <lineage>
        <taxon>Eukaryota</taxon>
        <taxon>Viridiplantae</taxon>
        <taxon>Streptophyta</taxon>
        <taxon>Embryophyta</taxon>
        <taxon>Tracheophyta</taxon>
        <taxon>Spermatophyta</taxon>
        <taxon>Magnoliopsida</taxon>
        <taxon>eudicotyledons</taxon>
        <taxon>Gunneridae</taxon>
        <taxon>Pentapetalae</taxon>
        <taxon>rosids</taxon>
        <taxon>fabids</taxon>
        <taxon>Fagales</taxon>
        <taxon>Myricaceae</taxon>
        <taxon>Morella</taxon>
    </lineage>
</organism>
<keyword evidence="11" id="KW-0547">Nucleotide-binding</keyword>
<dbReference type="Proteomes" id="UP000516437">
    <property type="component" value="Chromosome 5"/>
</dbReference>
<dbReference type="InterPro" id="IPR036412">
    <property type="entry name" value="HAD-like_sf"/>
</dbReference>
<dbReference type="SFLD" id="SFLDS00003">
    <property type="entry name" value="Haloacid_Dehalogenase"/>
    <property type="match status" value="1"/>
</dbReference>
<dbReference type="GO" id="GO:0046872">
    <property type="term" value="F:metal ion binding"/>
    <property type="evidence" value="ECO:0007669"/>
    <property type="project" value="UniProtKB-KW"/>
</dbReference>
<dbReference type="Gene3D" id="3.40.1110.10">
    <property type="entry name" value="Calcium-transporting ATPase, cytoplasmic domain N"/>
    <property type="match status" value="1"/>
</dbReference>
<dbReference type="Gene3D" id="3.40.50.1000">
    <property type="entry name" value="HAD superfamily/HAD-like"/>
    <property type="match status" value="1"/>
</dbReference>
<dbReference type="InterPro" id="IPR044492">
    <property type="entry name" value="P_typ_ATPase_HD_dom"/>
</dbReference>
<dbReference type="InterPro" id="IPR001757">
    <property type="entry name" value="P_typ_ATPase"/>
</dbReference>
<evidence type="ECO:0000256" key="11">
    <source>
        <dbReference type="ARBA" id="ARBA00022741"/>
    </source>
</evidence>
<dbReference type="SFLD" id="SFLDF00027">
    <property type="entry name" value="p-type_atpase"/>
    <property type="match status" value="1"/>
</dbReference>
<dbReference type="InterPro" id="IPR023298">
    <property type="entry name" value="ATPase_P-typ_TM_dom_sf"/>
</dbReference>
<feature type="transmembrane region" description="Helical" evidence="20">
    <location>
        <begin position="121"/>
        <end position="143"/>
    </location>
</feature>
<evidence type="ECO:0000256" key="9">
    <source>
        <dbReference type="ARBA" id="ARBA00022692"/>
    </source>
</evidence>
<dbReference type="InterPro" id="IPR059000">
    <property type="entry name" value="ATPase_P-type_domA"/>
</dbReference>
<evidence type="ECO:0000256" key="10">
    <source>
        <dbReference type="ARBA" id="ARBA00022723"/>
    </source>
</evidence>
<dbReference type="InterPro" id="IPR023214">
    <property type="entry name" value="HAD_sf"/>
</dbReference>
<feature type="transmembrane region" description="Helical" evidence="20">
    <location>
        <begin position="918"/>
        <end position="938"/>
    </location>
</feature>
<dbReference type="InterPro" id="IPR018303">
    <property type="entry name" value="ATPase_P-typ_P_site"/>
</dbReference>
<evidence type="ECO:0000256" key="15">
    <source>
        <dbReference type="ARBA" id="ARBA00022967"/>
    </source>
</evidence>
<keyword evidence="13" id="KW-0067">ATP-binding</keyword>
<evidence type="ECO:0000256" key="18">
    <source>
        <dbReference type="ARBA" id="ARBA00029806"/>
    </source>
</evidence>
<keyword evidence="16 20" id="KW-1133">Transmembrane helix</keyword>
<dbReference type="PANTHER" id="PTHR24093">
    <property type="entry name" value="CATION TRANSPORTING ATPASE"/>
    <property type="match status" value="1"/>
</dbReference>
<feature type="transmembrane region" description="Helical" evidence="20">
    <location>
        <begin position="317"/>
        <end position="335"/>
    </location>
</feature>
<dbReference type="InterPro" id="IPR006068">
    <property type="entry name" value="ATPase_P-typ_cation-transptr_C"/>
</dbReference>
<dbReference type="SUPFAM" id="SSF81653">
    <property type="entry name" value="Calcium ATPase, transduction domain A"/>
    <property type="match status" value="1"/>
</dbReference>
<dbReference type="Gene3D" id="2.70.150.10">
    <property type="entry name" value="Calcium-transporting ATPase, cytoplasmic transduction domain A"/>
    <property type="match status" value="1"/>
</dbReference>
<evidence type="ECO:0000256" key="7">
    <source>
        <dbReference type="ARBA" id="ARBA00022519"/>
    </source>
</evidence>
<dbReference type="SUPFAM" id="SSF56784">
    <property type="entry name" value="HAD-like"/>
    <property type="match status" value="1"/>
</dbReference>
<dbReference type="Pfam" id="PF00690">
    <property type="entry name" value="Cation_ATPase_N"/>
    <property type="match status" value="1"/>
</dbReference>
<gene>
    <name evidence="22" type="ORF">CJ030_MR5G010395</name>
</gene>
<evidence type="ECO:0000256" key="13">
    <source>
        <dbReference type="ARBA" id="ARBA00022840"/>
    </source>
</evidence>
<dbReference type="SMART" id="SM00831">
    <property type="entry name" value="Cation_ATPase_N"/>
    <property type="match status" value="1"/>
</dbReference>
<feature type="transmembrane region" description="Helical" evidence="20">
    <location>
        <begin position="1053"/>
        <end position="1075"/>
    </location>
</feature>
<evidence type="ECO:0000256" key="6">
    <source>
        <dbReference type="ARBA" id="ARBA00022475"/>
    </source>
</evidence>
<dbReference type="GO" id="GO:0016887">
    <property type="term" value="F:ATP hydrolysis activity"/>
    <property type="evidence" value="ECO:0007669"/>
    <property type="project" value="InterPro"/>
</dbReference>
<dbReference type="PROSITE" id="PS00154">
    <property type="entry name" value="ATPASE_E1_E2"/>
    <property type="match status" value="1"/>
</dbReference>
<keyword evidence="17 20" id="KW-0472">Membrane</keyword>
<evidence type="ECO:0000256" key="20">
    <source>
        <dbReference type="SAM" id="Phobius"/>
    </source>
</evidence>
<dbReference type="InterPro" id="IPR023299">
    <property type="entry name" value="ATPase_P-typ_cyto_dom_N"/>
</dbReference>
<dbReference type="Pfam" id="PF13246">
    <property type="entry name" value="Cation_ATPase"/>
    <property type="match status" value="1"/>
</dbReference>